<dbReference type="SMART" id="SM00479">
    <property type="entry name" value="EXOIII"/>
    <property type="match status" value="1"/>
</dbReference>
<reference evidence="3" key="1">
    <citation type="submission" date="2017-09" db="EMBL/GenBank/DDBJ databases">
        <title>Depth-based differentiation of microbial function through sediment-hosted aquifers and enrichment of novel symbionts in the deep terrestrial subsurface.</title>
        <authorList>
            <person name="Probst A.J."/>
            <person name="Ladd B."/>
            <person name="Jarett J.K."/>
            <person name="Geller-Mcgrath D.E."/>
            <person name="Sieber C.M.K."/>
            <person name="Emerson J.B."/>
            <person name="Anantharaman K."/>
            <person name="Thomas B.C."/>
            <person name="Malmstrom R."/>
            <person name="Stieglmeier M."/>
            <person name="Klingl A."/>
            <person name="Woyke T."/>
            <person name="Ryan C.M."/>
            <person name="Banfield J.F."/>
        </authorList>
    </citation>
    <scope>NUCLEOTIDE SEQUENCE [LARGE SCALE GENOMIC DNA]</scope>
</reference>
<dbReference type="InterPro" id="IPR036397">
    <property type="entry name" value="RNaseH_sf"/>
</dbReference>
<dbReference type="SUPFAM" id="SSF53098">
    <property type="entry name" value="Ribonuclease H-like"/>
    <property type="match status" value="1"/>
</dbReference>
<dbReference type="GO" id="GO:0045004">
    <property type="term" value="P:DNA replication proofreading"/>
    <property type="evidence" value="ECO:0007669"/>
    <property type="project" value="TreeGrafter"/>
</dbReference>
<dbReference type="AlphaFoldDB" id="A0A2H0VCT0"/>
<gene>
    <name evidence="2" type="ORF">COT91_04395</name>
</gene>
<dbReference type="Gene3D" id="3.30.420.10">
    <property type="entry name" value="Ribonuclease H-like superfamily/Ribonuclease H"/>
    <property type="match status" value="1"/>
</dbReference>
<feature type="domain" description="Exonuclease" evidence="1">
    <location>
        <begin position="2"/>
        <end position="168"/>
    </location>
</feature>
<evidence type="ECO:0000259" key="1">
    <source>
        <dbReference type="SMART" id="SM00479"/>
    </source>
</evidence>
<dbReference type="InterPro" id="IPR012337">
    <property type="entry name" value="RNaseH-like_sf"/>
</dbReference>
<dbReference type="FunFam" id="3.30.420.10:FF:000045">
    <property type="entry name" value="3'-5' exonuclease DinG"/>
    <property type="match status" value="1"/>
</dbReference>
<name>A0A2H0VCT0_9BACT</name>
<dbReference type="InterPro" id="IPR013520">
    <property type="entry name" value="Ribonucl_H"/>
</dbReference>
<protein>
    <recommendedName>
        <fullName evidence="1">Exonuclease domain-containing protein</fullName>
    </recommendedName>
</protein>
<comment type="caution">
    <text evidence="2">The sequence shown here is derived from an EMBL/GenBank/DDBJ whole genome shotgun (WGS) entry which is preliminary data.</text>
</comment>
<dbReference type="CDD" id="cd06127">
    <property type="entry name" value="DEDDh"/>
    <property type="match status" value="1"/>
</dbReference>
<accession>A0A2H0VCT0</accession>
<dbReference type="GO" id="GO:0003676">
    <property type="term" value="F:nucleic acid binding"/>
    <property type="evidence" value="ECO:0007669"/>
    <property type="project" value="InterPro"/>
</dbReference>
<evidence type="ECO:0000313" key="2">
    <source>
        <dbReference type="EMBL" id="PIR96873.1"/>
    </source>
</evidence>
<dbReference type="EMBL" id="PFAJ01000057">
    <property type="protein sequence ID" value="PIR96873.1"/>
    <property type="molecule type" value="Genomic_DNA"/>
</dbReference>
<dbReference type="PANTHER" id="PTHR30231">
    <property type="entry name" value="DNA POLYMERASE III SUBUNIT EPSILON"/>
    <property type="match status" value="1"/>
</dbReference>
<dbReference type="Pfam" id="PF00929">
    <property type="entry name" value="RNase_T"/>
    <property type="match status" value="1"/>
</dbReference>
<dbReference type="PANTHER" id="PTHR30231:SF41">
    <property type="entry name" value="DNA POLYMERASE III SUBUNIT EPSILON"/>
    <property type="match status" value="1"/>
</dbReference>
<proteinExistence type="predicted"/>
<dbReference type="GO" id="GO:0005829">
    <property type="term" value="C:cytosol"/>
    <property type="evidence" value="ECO:0007669"/>
    <property type="project" value="TreeGrafter"/>
</dbReference>
<dbReference type="GO" id="GO:0008408">
    <property type="term" value="F:3'-5' exonuclease activity"/>
    <property type="evidence" value="ECO:0007669"/>
    <property type="project" value="TreeGrafter"/>
</dbReference>
<dbReference type="Proteomes" id="UP000230557">
    <property type="component" value="Unassembled WGS sequence"/>
</dbReference>
<sequence length="831" mass="95965">MKFCALDLEGTGLDPKKDSITEAGAVLFEITKTGQFRFLEEFTQLVKPKIPIPQFIQDLTNISEADVKNAPEWEEVMPRFKKFVGDYVIVGQNISFDLAFLASHGLDFKQDSIDTKEVAQVFCPKAEFYNLEYLMRFFNILLENHHRALDDSKSAAILLYEIMKSFQNLPASLRKDATKLLKSSDLVYRDLFILMNSLGTRDKKLVVGKVTEPISKPIENLKQGALFDEENLVSKEALDFSEIYDKKGTFFVDVPFDLQGLESVENFLRGKKSLKNILLSLPNFEFEQVKKDAKKNGYAVFDRIENYFCEYQFNKLLNLKKPSNSLTQFLLKILVWKDTADKKNILSLPLSGEEFVFRKLITGHIEICESHKLKKGETCELAKILKSYKSSEKVLTSHEAWQEYVKIESHKFNFALFWDVYNLEKEINIKATNVLSLKQVRSIVGLFYDPQNSTGVLSGAEKRIKGMFSEIFNDIDLSFGILEMSLQAAQIVSNQRVIDQDFRESEVFLKPQQAFTKLAKKIDLLVEAVKHLENENPDLKLFTTELLYVSHFLTEVFVSPSANVLHWLDAYRGQVKLKYRNKKFSSSYLGQADTLAITGSFSSKTVQDYYSDFLEVINAEVIKLKTKKTILQVFLPEGFPSPKNPNVQKATLDFLQKLIPKFKGRTLVLFSAQKNLEHTFETLPKKDWKKRVVAQRISGHQWKNLEFYSKQKDPVWFLTVHNFLRNQFVLPRTDRLIVLRIPYDVPGIFEVLYDKDTVFSDFIMPKTVVRIGQIVSRFINSGETRVGEKQIIFLDQRITQDYNSSLLSPLSTYFNSDFFNFSEKDLDKLFK</sequence>
<organism evidence="2 3">
    <name type="scientific">Candidatus Doudnabacteria bacterium CG10_big_fil_rev_8_21_14_0_10_41_10</name>
    <dbReference type="NCBI Taxonomy" id="1974551"/>
    <lineage>
        <taxon>Bacteria</taxon>
        <taxon>Candidatus Doudnaibacteriota</taxon>
    </lineage>
</organism>
<evidence type="ECO:0000313" key="3">
    <source>
        <dbReference type="Proteomes" id="UP000230557"/>
    </source>
</evidence>